<feature type="domain" description="SLH" evidence="2">
    <location>
        <begin position="942"/>
        <end position="1005"/>
    </location>
</feature>
<feature type="domain" description="SLH" evidence="2">
    <location>
        <begin position="1068"/>
        <end position="1123"/>
    </location>
</feature>
<evidence type="ECO:0000259" key="2">
    <source>
        <dbReference type="PROSITE" id="PS51272"/>
    </source>
</evidence>
<dbReference type="InterPro" id="IPR013783">
    <property type="entry name" value="Ig-like_fold"/>
</dbReference>
<feature type="chain" id="PRO_5038733125" description="SLH domain-containing protein" evidence="1">
    <location>
        <begin position="27"/>
        <end position="1123"/>
    </location>
</feature>
<evidence type="ECO:0000313" key="4">
    <source>
        <dbReference type="Proteomes" id="UP000316330"/>
    </source>
</evidence>
<dbReference type="EMBL" id="VNJJ01000004">
    <property type="protein sequence ID" value="TVY01150.1"/>
    <property type="molecule type" value="Genomic_DNA"/>
</dbReference>
<name>A0A559JMQ7_9BACL</name>
<proteinExistence type="predicted"/>
<dbReference type="InterPro" id="IPR001119">
    <property type="entry name" value="SLH_dom"/>
</dbReference>
<keyword evidence="1" id="KW-0732">Signal</keyword>
<dbReference type="InterPro" id="IPR051465">
    <property type="entry name" value="Cell_Envelope_Struct_Comp"/>
</dbReference>
<reference evidence="3 4" key="1">
    <citation type="submission" date="2019-07" db="EMBL/GenBank/DDBJ databases">
        <authorList>
            <person name="Kim J."/>
        </authorList>
    </citation>
    <scope>NUCLEOTIDE SEQUENCE [LARGE SCALE GENOMIC DNA]</scope>
    <source>
        <strain evidence="3 4">G13</strain>
    </source>
</reference>
<accession>A0A559JMQ7</accession>
<dbReference type="AlphaFoldDB" id="A0A559JMQ7"/>
<gene>
    <name evidence="3" type="ORF">FPZ45_08320</name>
</gene>
<evidence type="ECO:0000313" key="3">
    <source>
        <dbReference type="EMBL" id="TVY01150.1"/>
    </source>
</evidence>
<dbReference type="OrthoDB" id="504962at2"/>
<feature type="domain" description="SLH" evidence="2">
    <location>
        <begin position="1006"/>
        <end position="1066"/>
    </location>
</feature>
<organism evidence="3 4">
    <name type="scientific">Cohnella terricola</name>
    <dbReference type="NCBI Taxonomy" id="1289167"/>
    <lineage>
        <taxon>Bacteria</taxon>
        <taxon>Bacillati</taxon>
        <taxon>Bacillota</taxon>
        <taxon>Bacilli</taxon>
        <taxon>Bacillales</taxon>
        <taxon>Paenibacillaceae</taxon>
        <taxon>Cohnella</taxon>
    </lineage>
</organism>
<dbReference type="PANTHER" id="PTHR43308">
    <property type="entry name" value="OUTER MEMBRANE PROTEIN ALPHA-RELATED"/>
    <property type="match status" value="1"/>
</dbReference>
<feature type="signal peptide" evidence="1">
    <location>
        <begin position="1"/>
        <end position="26"/>
    </location>
</feature>
<dbReference type="InterPro" id="IPR025883">
    <property type="entry name" value="Cadherin-like_domain"/>
</dbReference>
<comment type="caution">
    <text evidence="3">The sequence shown here is derived from an EMBL/GenBank/DDBJ whole genome shotgun (WGS) entry which is preliminary data.</text>
</comment>
<dbReference type="RefSeq" id="WP_144700195.1">
    <property type="nucleotide sequence ID" value="NZ_VNJJ01000004.1"/>
</dbReference>
<protein>
    <recommendedName>
        <fullName evidence="2">SLH domain-containing protein</fullName>
    </recommendedName>
</protein>
<dbReference type="Pfam" id="PF12733">
    <property type="entry name" value="Cadherin-like"/>
    <property type="match status" value="1"/>
</dbReference>
<evidence type="ECO:0000256" key="1">
    <source>
        <dbReference type="SAM" id="SignalP"/>
    </source>
</evidence>
<keyword evidence="4" id="KW-1185">Reference proteome</keyword>
<dbReference type="Pfam" id="PF00395">
    <property type="entry name" value="SLH"/>
    <property type="match status" value="3"/>
</dbReference>
<dbReference type="PROSITE" id="PS51272">
    <property type="entry name" value="SLH"/>
    <property type="match status" value="3"/>
</dbReference>
<dbReference type="PANTHER" id="PTHR43308:SF5">
    <property type="entry name" value="S-LAYER PROTEIN _ PEPTIDOGLYCAN ENDO-BETA-N-ACETYLGLUCOSAMINIDASE"/>
    <property type="match status" value="1"/>
</dbReference>
<dbReference type="Gene3D" id="2.60.40.10">
    <property type="entry name" value="Immunoglobulins"/>
    <property type="match status" value="1"/>
</dbReference>
<sequence>MGWKKSLRKSLFVFLSFALIASWASAWGTGSARAADSSFGPLGQPTEQVFEGTQVEFDDNDDGISYDAGEFVPVPIGFDFDFYGATHSSVYATTNGLLMFEYPSDRCCAAGDTLPIGNPDHYITAFYDDLYMGPDSKVLYRTIGEIGDRKFIIQYTNMRTYWNRDNESFGTFQVILYERDNEIQFQYPSLADLPIYGDTAFGSNALIGVQSPDGDYSIYSQKEKSLTEKQAIRFTHDTDSPGLYALPVPGNYEPILLTHSIDTGASMNQPVDIVAIGTELSDPATWENGKSEAIPFGQDFKFKLYGHEVDSVYATTNGMLYLGNGGIITPHFGLSLTKNSRVLHATLGTAPNRKLVVQFTNLIANDVPVGTTQVIFSETTNEIQFQYPYLVSLDPSNGDLPFGSGAVIGIQWYGAGGGGTTYSYYKKSLTEKQAIRFTPVTAEQLEYTITREAQYEPTLLIPDSFPAQPTPVSPADGATSSAMVDFAWTGAGAGAGGYLLLVSADRHFYADTIVLQEELGDENTFSLTDVSLLEEGTRYYWKIVSFNDNGLTFSNTYSFYVFSNPPASVVTGSASSITSLTATVGGSVTPNGNASIQERGIVYSLNANPTISDLKAAAATNGAGAYTVSLSGLQADSNYHARAYATSDGYILYGQDISFRTLGSNASLSALSLSGITLNESVSSGVYAYTASVPNSVSSTRVTATVSEAVYGSIQTSVYNAANTLTYGPVSLASGQTSGDLPLNVGANRIEVIVLAGDGSGTTYNVTVTRAAAPIVNNTSGGGGGVNTVTSKNGKITVPVGSAGEVSLDGDIEIKIPAKASSKQLELTIEKLLSTQGLLGNKEILASAVYEVLKNFPENFGKPVTLSLKFDASKVKSGQTVAIFYFDEAKKVWVKVEGGRIQGDRISAEVDHFTKFAVLVVDEKTGKPVAEQSTTVETPETTIDVKLGDIAGHWAEASIKDAVKKGIVKGYTDGTFKPNATVTRAEFAVMLINALKPAGTGAELRFADNAKIGGWAREAIAQAVQASIIKGFSDGTFRPNAELTRAEMASIVANALKLTAEKGATTSFSDDKSIPAWAKGAIAELTKLGIMQGKSGNKFDAVATATRAEAVTVLLKMLAQAGK</sequence>
<dbReference type="Proteomes" id="UP000316330">
    <property type="component" value="Unassembled WGS sequence"/>
</dbReference>